<organism evidence="2 3">
    <name type="scientific">Mandrillus leucophaeus</name>
    <name type="common">Drill</name>
    <name type="synonym">Papio leucophaeus</name>
    <dbReference type="NCBI Taxonomy" id="9568"/>
    <lineage>
        <taxon>Eukaryota</taxon>
        <taxon>Metazoa</taxon>
        <taxon>Chordata</taxon>
        <taxon>Craniata</taxon>
        <taxon>Vertebrata</taxon>
        <taxon>Euteleostomi</taxon>
        <taxon>Mammalia</taxon>
        <taxon>Eutheria</taxon>
        <taxon>Euarchontoglires</taxon>
        <taxon>Primates</taxon>
        <taxon>Haplorrhini</taxon>
        <taxon>Catarrhini</taxon>
        <taxon>Cercopithecidae</taxon>
        <taxon>Cercopithecinae</taxon>
        <taxon>Mandrillus</taxon>
    </lineage>
</organism>
<accession>A0A2K5YKK1</accession>
<dbReference type="GeneTree" id="ENSGT00910000147047"/>
<feature type="compositionally biased region" description="Pro residues" evidence="1">
    <location>
        <begin position="29"/>
        <end position="38"/>
    </location>
</feature>
<dbReference type="Ensembl" id="ENSMLET00000039563.1">
    <property type="protein sequence ID" value="ENSMLEP00000016097.1"/>
    <property type="gene ID" value="ENSMLEG00000032253.1"/>
</dbReference>
<reference evidence="2" key="1">
    <citation type="submission" date="2025-08" db="UniProtKB">
        <authorList>
            <consortium name="Ensembl"/>
        </authorList>
    </citation>
    <scope>IDENTIFICATION</scope>
</reference>
<reference evidence="2" key="2">
    <citation type="submission" date="2025-09" db="UniProtKB">
        <authorList>
            <consortium name="Ensembl"/>
        </authorList>
    </citation>
    <scope>IDENTIFICATION</scope>
</reference>
<evidence type="ECO:0000313" key="2">
    <source>
        <dbReference type="Ensembl" id="ENSMLEP00000016097.1"/>
    </source>
</evidence>
<evidence type="ECO:0000256" key="1">
    <source>
        <dbReference type="SAM" id="MobiDB-lite"/>
    </source>
</evidence>
<feature type="region of interest" description="Disordered" evidence="1">
    <location>
        <begin position="27"/>
        <end position="49"/>
    </location>
</feature>
<dbReference type="OMA" id="WHPEAET"/>
<sequence length="151" mass="16480">CPRAPAEGRHTVALLLVPCARHAPHLPSALPPPAPPEAPPHDSHSGKSPGANSWLMVTLCSLVISETMRVDLRRSSMWTDCHSPVKSEATHNPLSRNTAHPGLSLPCCKMNDWHPEAETLEWACTESTDPILHKTRCYPILCSSMGLPRCN</sequence>
<dbReference type="Proteomes" id="UP000233140">
    <property type="component" value="Unassembled WGS sequence"/>
</dbReference>
<name>A0A2K5YKK1_MANLE</name>
<keyword evidence="3" id="KW-1185">Reference proteome</keyword>
<evidence type="ECO:0000313" key="3">
    <source>
        <dbReference type="Proteomes" id="UP000233140"/>
    </source>
</evidence>
<dbReference type="AlphaFoldDB" id="A0A2K5YKK1"/>
<proteinExistence type="predicted"/>
<protein>
    <submittedName>
        <fullName evidence="2">Uncharacterized protein</fullName>
    </submittedName>
</protein>